<sequence>MAKQEQIYSFFLLGILGTSLFFAFQVLEPFIHNIFIAIILATLFQPVQRRIKARLGGGNTLAALCTTLLVTLVIILPLFFFTGALLAQAAKSIAAVQAWLKDAHLQNWLKSETLAPYVAWINDTMPWLEFDLNKINIQGSLLDLSRNMGQLMIDLGTRVLGNFIGVLLNFMIMLFVLFFLLRDGESMLRQLKHLSPLRDTQEDRILRKLSDVARSVVMGSFLVALCQGVAGGIGLAIVGIPALFWGSMMGFASLVPVVGTLLIWGPAALYLLIVGDWKGAAIMTGWGAIIVSGIDSVLRPLLMQGQAQMSTFWVFLSIIGGIKFFGPLGILYGPLILALAMVMLSIYSDEYHDLLDTKCHPLPPRPSGHGTAGKG</sequence>
<evidence type="ECO:0000256" key="1">
    <source>
        <dbReference type="ARBA" id="ARBA00004141"/>
    </source>
</evidence>
<evidence type="ECO:0000256" key="5">
    <source>
        <dbReference type="ARBA" id="ARBA00023136"/>
    </source>
</evidence>
<evidence type="ECO:0000256" key="3">
    <source>
        <dbReference type="ARBA" id="ARBA00022692"/>
    </source>
</evidence>
<comment type="similarity">
    <text evidence="2">Belongs to the autoinducer-2 exporter (AI-2E) (TC 2.A.86) family.</text>
</comment>
<comment type="caution">
    <text evidence="7">The sequence shown here is derived from an EMBL/GenBank/DDBJ whole genome shotgun (WGS) entry which is preliminary data.</text>
</comment>
<proteinExistence type="inferred from homology"/>
<evidence type="ECO:0000256" key="6">
    <source>
        <dbReference type="SAM" id="Phobius"/>
    </source>
</evidence>
<keyword evidence="4 6" id="KW-1133">Transmembrane helix</keyword>
<dbReference type="PANTHER" id="PTHR21716:SF4">
    <property type="entry name" value="TRANSMEMBRANE PROTEIN 245"/>
    <property type="match status" value="1"/>
</dbReference>
<feature type="transmembrane region" description="Helical" evidence="6">
    <location>
        <begin position="216"/>
        <end position="245"/>
    </location>
</feature>
<keyword evidence="3 6" id="KW-0812">Transmembrane</keyword>
<feature type="transmembrane region" description="Helical" evidence="6">
    <location>
        <begin position="7"/>
        <end position="24"/>
    </location>
</feature>
<dbReference type="AlphaFoldDB" id="A0A7C4AC25"/>
<dbReference type="EMBL" id="DSRP01000183">
    <property type="protein sequence ID" value="HGG91828.1"/>
    <property type="molecule type" value="Genomic_DNA"/>
</dbReference>
<protein>
    <submittedName>
        <fullName evidence="7">AI-2E family transporter</fullName>
    </submittedName>
</protein>
<evidence type="ECO:0000256" key="2">
    <source>
        <dbReference type="ARBA" id="ARBA00009773"/>
    </source>
</evidence>
<feature type="transmembrane region" description="Helical" evidence="6">
    <location>
        <begin position="251"/>
        <end position="273"/>
    </location>
</feature>
<reference evidence="7" key="1">
    <citation type="journal article" date="2020" name="mSystems">
        <title>Genome- and Community-Level Interaction Insights into Carbon Utilization and Element Cycling Functions of Hydrothermarchaeota in Hydrothermal Sediment.</title>
        <authorList>
            <person name="Zhou Z."/>
            <person name="Liu Y."/>
            <person name="Xu W."/>
            <person name="Pan J."/>
            <person name="Luo Z.H."/>
            <person name="Li M."/>
        </authorList>
    </citation>
    <scope>NUCLEOTIDE SEQUENCE [LARGE SCALE GENOMIC DNA]</scope>
    <source>
        <strain evidence="7">SpSt-413</strain>
    </source>
</reference>
<dbReference type="PANTHER" id="PTHR21716">
    <property type="entry name" value="TRANSMEMBRANE PROTEIN"/>
    <property type="match status" value="1"/>
</dbReference>
<dbReference type="GO" id="GO:0016020">
    <property type="term" value="C:membrane"/>
    <property type="evidence" value="ECO:0007669"/>
    <property type="project" value="UniProtKB-SubCell"/>
</dbReference>
<feature type="transmembrane region" description="Helical" evidence="6">
    <location>
        <begin position="280"/>
        <end position="301"/>
    </location>
</feature>
<name>A0A7C4AC25_9BACT</name>
<feature type="transmembrane region" description="Helical" evidence="6">
    <location>
        <begin position="30"/>
        <end position="47"/>
    </location>
</feature>
<feature type="transmembrane region" description="Helical" evidence="6">
    <location>
        <begin position="159"/>
        <end position="181"/>
    </location>
</feature>
<dbReference type="Pfam" id="PF01594">
    <property type="entry name" value="AI-2E_transport"/>
    <property type="match status" value="1"/>
</dbReference>
<dbReference type="InterPro" id="IPR002549">
    <property type="entry name" value="AI-2E-like"/>
</dbReference>
<organism evidence="7">
    <name type="scientific">Fundidesulfovibrio putealis</name>
    <dbReference type="NCBI Taxonomy" id="270496"/>
    <lineage>
        <taxon>Bacteria</taxon>
        <taxon>Pseudomonadati</taxon>
        <taxon>Thermodesulfobacteriota</taxon>
        <taxon>Desulfovibrionia</taxon>
        <taxon>Desulfovibrionales</taxon>
        <taxon>Desulfovibrionaceae</taxon>
        <taxon>Fundidesulfovibrio</taxon>
    </lineage>
</organism>
<gene>
    <name evidence="7" type="ORF">ENR59_02610</name>
</gene>
<keyword evidence="5 6" id="KW-0472">Membrane</keyword>
<accession>A0A7C4AC25</accession>
<feature type="transmembrane region" description="Helical" evidence="6">
    <location>
        <begin position="59"/>
        <end position="81"/>
    </location>
</feature>
<evidence type="ECO:0000256" key="4">
    <source>
        <dbReference type="ARBA" id="ARBA00022989"/>
    </source>
</evidence>
<comment type="subcellular location">
    <subcellularLocation>
        <location evidence="1">Membrane</location>
        <topology evidence="1">Multi-pass membrane protein</topology>
    </subcellularLocation>
</comment>
<evidence type="ECO:0000313" key="7">
    <source>
        <dbReference type="EMBL" id="HGG91828.1"/>
    </source>
</evidence>